<dbReference type="RefSeq" id="WP_103925100.1">
    <property type="nucleotide sequence ID" value="NZ_FNVR01000013.1"/>
</dbReference>
<evidence type="ECO:0000313" key="2">
    <source>
        <dbReference type="Proteomes" id="UP000236736"/>
    </source>
</evidence>
<organism evidence="1 2">
    <name type="scientific">Algoriphagus boritolerans DSM 17298 = JCM 18970</name>
    <dbReference type="NCBI Taxonomy" id="1120964"/>
    <lineage>
        <taxon>Bacteria</taxon>
        <taxon>Pseudomonadati</taxon>
        <taxon>Bacteroidota</taxon>
        <taxon>Cytophagia</taxon>
        <taxon>Cytophagales</taxon>
        <taxon>Cyclobacteriaceae</taxon>
        <taxon>Algoriphagus</taxon>
    </lineage>
</organism>
<keyword evidence="2" id="KW-1185">Reference proteome</keyword>
<dbReference type="STRING" id="1120964.GCA_001313265_04198"/>
<dbReference type="EMBL" id="FNVR01000013">
    <property type="protein sequence ID" value="SEG09164.1"/>
    <property type="molecule type" value="Genomic_DNA"/>
</dbReference>
<dbReference type="AlphaFoldDB" id="A0A1H5XBL8"/>
<dbReference type="OrthoDB" id="644481at2"/>
<reference evidence="2" key="1">
    <citation type="submission" date="2016-10" db="EMBL/GenBank/DDBJ databases">
        <authorList>
            <person name="Varghese N."/>
            <person name="Submissions S."/>
        </authorList>
    </citation>
    <scope>NUCLEOTIDE SEQUENCE [LARGE SCALE GENOMIC DNA]</scope>
    <source>
        <strain evidence="2">DSM 17298</strain>
    </source>
</reference>
<dbReference type="Proteomes" id="UP000236736">
    <property type="component" value="Unassembled WGS sequence"/>
</dbReference>
<evidence type="ECO:0000313" key="1">
    <source>
        <dbReference type="EMBL" id="SEG09164.1"/>
    </source>
</evidence>
<proteinExistence type="predicted"/>
<sequence length="268" mass="31437">MNKILTLLFIGLTTLTYGQKSKGPNFDIKDFNKKMEVAEWLYEYDMIAWKTSDSVMTQDKKDLARLGSDWFCFKKNDIWHAVYGKYENNQFDLVFHFKVDNGQVSRTNETVDTTLLHRYSRALKTASGQIKTLKDTVNLRFNQYIKENDDQTLSVWILPAFQPNSVAVYGGEFIYTIDPTGTKVLKDESYFQGQFLGFKVDNPREIWINYRDTEEPTLGAVFFAWYYKSYFTKIVIDNSKSISTPFKADNSWTWIHAEKEPEKKKKKK</sequence>
<protein>
    <submittedName>
        <fullName evidence="1">Uncharacterized protein</fullName>
    </submittedName>
</protein>
<gene>
    <name evidence="1" type="ORF">SAMN03080598_02439</name>
</gene>
<accession>A0A1H5XBL8</accession>
<name>A0A1H5XBL8_9BACT</name>